<dbReference type="Proteomes" id="UP000629468">
    <property type="component" value="Unassembled WGS sequence"/>
</dbReference>
<keyword evidence="2" id="KW-1133">Transmembrane helix</keyword>
<feature type="region of interest" description="Disordered" evidence="1">
    <location>
        <begin position="286"/>
        <end position="309"/>
    </location>
</feature>
<feature type="transmembrane region" description="Helical" evidence="2">
    <location>
        <begin position="211"/>
        <end position="231"/>
    </location>
</feature>
<gene>
    <name evidence="4" type="ORF">Agabi119p4_11751</name>
</gene>
<evidence type="ECO:0000313" key="4">
    <source>
        <dbReference type="EMBL" id="KAF7760056.1"/>
    </source>
</evidence>
<feature type="compositionally biased region" description="Polar residues" evidence="1">
    <location>
        <begin position="404"/>
        <end position="421"/>
    </location>
</feature>
<feature type="transmembrane region" description="Helical" evidence="2">
    <location>
        <begin position="128"/>
        <end position="149"/>
    </location>
</feature>
<dbReference type="PANTHER" id="PTHR40465:SF1">
    <property type="entry name" value="DUF6534 DOMAIN-CONTAINING PROTEIN"/>
    <property type="match status" value="1"/>
</dbReference>
<reference evidence="4 5" key="1">
    <citation type="journal article" name="Sci. Rep.">
        <title>Telomere-to-telomere assembled and centromere annotated genomes of the two main subspecies of the button mushroom Agaricus bisporus reveal especially polymorphic chromosome ends.</title>
        <authorList>
            <person name="Sonnenberg A.S.M."/>
            <person name="Sedaghat-Telgerd N."/>
            <person name="Lavrijssen B."/>
            <person name="Ohm R.A."/>
            <person name="Hendrickx P.M."/>
            <person name="Scholtmeijer K."/>
            <person name="Baars J.J.P."/>
            <person name="van Peer A."/>
        </authorList>
    </citation>
    <scope>NUCLEOTIDE SEQUENCE [LARGE SCALE GENOMIC DNA]</scope>
    <source>
        <strain evidence="4 5">H119_p4</strain>
    </source>
</reference>
<evidence type="ECO:0000256" key="1">
    <source>
        <dbReference type="SAM" id="MobiDB-lite"/>
    </source>
</evidence>
<dbReference type="InterPro" id="IPR045339">
    <property type="entry name" value="DUF6534"/>
</dbReference>
<name>A0A8H7C122_AGABI</name>
<dbReference type="PANTHER" id="PTHR40465">
    <property type="entry name" value="CHROMOSOME 1, WHOLE GENOME SHOTGUN SEQUENCE"/>
    <property type="match status" value="1"/>
</dbReference>
<feature type="compositionally biased region" description="Low complexity" evidence="1">
    <location>
        <begin position="375"/>
        <end position="385"/>
    </location>
</feature>
<dbReference type="EMBL" id="JABXXO010000016">
    <property type="protein sequence ID" value="KAF7760056.1"/>
    <property type="molecule type" value="Genomic_DNA"/>
</dbReference>
<organism evidence="4 5">
    <name type="scientific">Agaricus bisporus var. burnettii</name>
    <dbReference type="NCBI Taxonomy" id="192524"/>
    <lineage>
        <taxon>Eukaryota</taxon>
        <taxon>Fungi</taxon>
        <taxon>Dikarya</taxon>
        <taxon>Basidiomycota</taxon>
        <taxon>Agaricomycotina</taxon>
        <taxon>Agaricomycetes</taxon>
        <taxon>Agaricomycetidae</taxon>
        <taxon>Agaricales</taxon>
        <taxon>Agaricineae</taxon>
        <taxon>Agaricaceae</taxon>
        <taxon>Agaricus</taxon>
    </lineage>
</organism>
<feature type="transmembrane region" description="Helical" evidence="2">
    <location>
        <begin position="20"/>
        <end position="43"/>
    </location>
</feature>
<accession>A0A8H7C122</accession>
<feature type="compositionally biased region" description="Basic and acidic residues" evidence="1">
    <location>
        <begin position="286"/>
        <end position="296"/>
    </location>
</feature>
<feature type="domain" description="DUF6534" evidence="3">
    <location>
        <begin position="176"/>
        <end position="261"/>
    </location>
</feature>
<protein>
    <recommendedName>
        <fullName evidence="3">DUF6534 domain-containing protein</fullName>
    </recommendedName>
</protein>
<evidence type="ECO:0000313" key="5">
    <source>
        <dbReference type="Proteomes" id="UP000629468"/>
    </source>
</evidence>
<dbReference type="Pfam" id="PF20152">
    <property type="entry name" value="DUF6534"/>
    <property type="match status" value="1"/>
</dbReference>
<dbReference type="AlphaFoldDB" id="A0A8H7C122"/>
<feature type="transmembrane region" description="Helical" evidence="2">
    <location>
        <begin position="55"/>
        <end position="76"/>
    </location>
</feature>
<feature type="transmembrane region" description="Helical" evidence="2">
    <location>
        <begin position="169"/>
        <end position="190"/>
    </location>
</feature>
<proteinExistence type="predicted"/>
<sequence>MAPTTLPSLESVTLDNTVGALFTGVLAAVFLFGVTTLNMYWYYHLYPKDNLLHKWAVAVLWVLDTLHVALTIHAVYSYIVKGFGSLPGLEEVIWSIKLQVLVNVLIILLVHSLYALRVWILGEIHHGIVGYFVAFIVLGGFAIGIVLAYQTYTVDTFAEIGRISWIINSAFATATGIDFVITAAMFYYLWKSRIVASRLDSRISTVMQYTLSSGLLTSACSLSALFCYILLPNTFVFLGLEFILTKLYVLSFLSLLNARQHLPATDPPSRFISVSDPKFVRMPMTERRHQGAEDKFTPPIKFQPSSERYTNRKALRKTTSSFWSPPPPISTQFDEERGYKDYLPANLSVDQSIGDVGSHCERSLSDESETVKGASSPTSPDSTTPLVIQRPPTVYYDSAEIPKVSSQAKSLSTSSYPWHAR</sequence>
<feature type="transmembrane region" description="Helical" evidence="2">
    <location>
        <begin position="237"/>
        <end position="256"/>
    </location>
</feature>
<feature type="region of interest" description="Disordered" evidence="1">
    <location>
        <begin position="353"/>
        <end position="421"/>
    </location>
</feature>
<feature type="transmembrane region" description="Helical" evidence="2">
    <location>
        <begin position="96"/>
        <end position="116"/>
    </location>
</feature>
<keyword evidence="2" id="KW-0472">Membrane</keyword>
<evidence type="ECO:0000259" key="3">
    <source>
        <dbReference type="Pfam" id="PF20152"/>
    </source>
</evidence>
<keyword evidence="2" id="KW-0812">Transmembrane</keyword>
<evidence type="ECO:0000256" key="2">
    <source>
        <dbReference type="SAM" id="Phobius"/>
    </source>
</evidence>
<comment type="caution">
    <text evidence="4">The sequence shown here is derived from an EMBL/GenBank/DDBJ whole genome shotgun (WGS) entry which is preliminary data.</text>
</comment>